<organism evidence="4">
    <name type="scientific">Harpegnathos saltator</name>
    <name type="common">Jerdon's jumping ant</name>
    <dbReference type="NCBI Taxonomy" id="610380"/>
    <lineage>
        <taxon>Eukaryota</taxon>
        <taxon>Metazoa</taxon>
        <taxon>Ecdysozoa</taxon>
        <taxon>Arthropoda</taxon>
        <taxon>Hexapoda</taxon>
        <taxon>Insecta</taxon>
        <taxon>Pterygota</taxon>
        <taxon>Neoptera</taxon>
        <taxon>Endopterygota</taxon>
        <taxon>Hymenoptera</taxon>
        <taxon>Apocrita</taxon>
        <taxon>Aculeata</taxon>
        <taxon>Formicoidea</taxon>
        <taxon>Formicidae</taxon>
        <taxon>Ponerinae</taxon>
        <taxon>Ponerini</taxon>
        <taxon>Harpegnathos</taxon>
    </lineage>
</organism>
<accession>E2BSH1</accession>
<evidence type="ECO:0000313" key="3">
    <source>
        <dbReference type="EMBL" id="EFN81359.1"/>
    </source>
</evidence>
<dbReference type="AlphaFoldDB" id="E2BSH1"/>
<dbReference type="Pfam" id="PF14381">
    <property type="entry name" value="EDR1_CTR1_ARMC3_pept"/>
    <property type="match status" value="1"/>
</dbReference>
<dbReference type="OMA" id="VINCVHT"/>
<dbReference type="EMBL" id="GL450233">
    <property type="protein sequence ID" value="EFN81359.1"/>
    <property type="molecule type" value="Genomic_DNA"/>
</dbReference>
<proteinExistence type="predicted"/>
<dbReference type="InParanoid" id="E2BSH1"/>
<gene>
    <name evidence="3" type="ORF">EAI_00348</name>
</gene>
<dbReference type="OrthoDB" id="7537227at2759"/>
<dbReference type="STRING" id="610380.E2BSH1"/>
<evidence type="ECO:0000256" key="1">
    <source>
        <dbReference type="ARBA" id="ARBA00022737"/>
    </source>
</evidence>
<dbReference type="PANTHER" id="PTHR46618">
    <property type="entry name" value="ARMADILLO REPEAT-CONTAINING PROTEIN 3"/>
    <property type="match status" value="1"/>
</dbReference>
<reference evidence="3 4" key="1">
    <citation type="journal article" date="2010" name="Science">
        <title>Genomic comparison of the ants Camponotus floridanus and Harpegnathos saltator.</title>
        <authorList>
            <person name="Bonasio R."/>
            <person name="Zhang G."/>
            <person name="Ye C."/>
            <person name="Mutti N.S."/>
            <person name="Fang X."/>
            <person name="Qin N."/>
            <person name="Donahue G."/>
            <person name="Yang P."/>
            <person name="Li Q."/>
            <person name="Li C."/>
            <person name="Zhang P."/>
            <person name="Huang Z."/>
            <person name="Berger S.L."/>
            <person name="Reinberg D."/>
            <person name="Wang J."/>
            <person name="Liebig J."/>
        </authorList>
    </citation>
    <scope>NUCLEOTIDE SEQUENCE [LARGE SCALE GENOMIC DNA]</scope>
    <source>
        <strain evidence="3 4">R22 G/1</strain>
    </source>
</reference>
<evidence type="ECO:0000313" key="4">
    <source>
        <dbReference type="Proteomes" id="UP000008237"/>
    </source>
</evidence>
<dbReference type="Proteomes" id="UP000008237">
    <property type="component" value="Unassembled WGS sequence"/>
</dbReference>
<sequence length="367" mass="41822">MIQTISTDLVVADAFIKSKYLQYMLNNRSSARIISSWDSCIQTLFKSHLPAKFTFTGRLSLYDITQDGFYVVRKSICPFPALDEIFRLKCSPIEPIYTVNFSRPSTPLSALQNEVPFEGDINSQLELKYGRLQHDPYLIEYVELFKNMLSIMEPQNVATALDIGLTNIQYISSRSKTLAQFVARQLSGFDPENKCIPHQVEIHLKEIKQRLGTSVIPLGQLRVGSYLERALLFKVIADRICLPAALVRGGYGISWIEIAVPRIKDSDEEKSSRAYFDENDEYRSKITMSVSLKLSNKSDAHLHDDKYKTEKVSPLRDDRSTIYPIKHMRPNFIVDLMDTPGDLIPIGSPRSKLYCTVNLTCNKKCCQ</sequence>
<dbReference type="InterPro" id="IPR055164">
    <property type="entry name" value="EDR1/CTR1/ARMC3-like_pept-like"/>
</dbReference>
<dbReference type="InterPro" id="IPR052441">
    <property type="entry name" value="Armadillo-Ser/Thr_Kinase"/>
</dbReference>
<name>E2BSH1_HARSA</name>
<keyword evidence="1" id="KW-0677">Repeat</keyword>
<dbReference type="PANTHER" id="PTHR46618:SF1">
    <property type="entry name" value="ARMADILLO REPEAT-CONTAINING PROTEIN 3"/>
    <property type="match status" value="1"/>
</dbReference>
<keyword evidence="4" id="KW-1185">Reference proteome</keyword>
<evidence type="ECO:0000259" key="2">
    <source>
        <dbReference type="Pfam" id="PF14381"/>
    </source>
</evidence>
<protein>
    <submittedName>
        <fullName evidence="3">Armadillo repeat-containing protein 3</fullName>
    </submittedName>
</protein>
<feature type="domain" description="EDR1/CTR1/ARMC3-like peptidase-like" evidence="2">
    <location>
        <begin position="157"/>
        <end position="251"/>
    </location>
</feature>